<reference evidence="2 3" key="1">
    <citation type="submission" date="2019-03" db="EMBL/GenBank/DDBJ databases">
        <title>Genome Sequencing and Assembly of Various Microbes Isolated from Partially Reclaimed Soil and Acid Mine Drainage (AMD) Site.</title>
        <authorList>
            <person name="Steinbock B."/>
            <person name="Bechtold R."/>
            <person name="Sevigny J.L."/>
            <person name="Thomas D."/>
            <person name="Cuthill L.R."/>
            <person name="Aveiro Johannsen E.J."/>
            <person name="Thomas K."/>
            <person name="Ghosh A."/>
        </authorList>
    </citation>
    <scope>NUCLEOTIDE SEQUENCE [LARGE SCALE GENOMIC DNA]</scope>
    <source>
        <strain evidence="2 3">F-B2</strain>
    </source>
</reference>
<comment type="caution">
    <text evidence="2">The sequence shown here is derived from an EMBL/GenBank/DDBJ whole genome shotgun (WGS) entry which is preliminary data.</text>
</comment>
<accession>A0A4R5YF11</accession>
<feature type="transmembrane region" description="Helical" evidence="1">
    <location>
        <begin position="81"/>
        <end position="106"/>
    </location>
</feature>
<dbReference type="InterPro" id="IPR021354">
    <property type="entry name" value="DUF2975"/>
</dbReference>
<feature type="transmembrane region" description="Helical" evidence="1">
    <location>
        <begin position="12"/>
        <end position="32"/>
    </location>
</feature>
<evidence type="ECO:0000256" key="1">
    <source>
        <dbReference type="SAM" id="Phobius"/>
    </source>
</evidence>
<dbReference type="AlphaFoldDB" id="A0A4R5YF11"/>
<keyword evidence="1" id="KW-1133">Transmembrane helix</keyword>
<dbReference type="RefSeq" id="WP_133399625.1">
    <property type="nucleotide sequence ID" value="NZ_SMZX01000002.1"/>
</dbReference>
<protein>
    <submittedName>
        <fullName evidence="2">DUF2975 domain-containing protein</fullName>
    </submittedName>
</protein>
<dbReference type="Proteomes" id="UP000295633">
    <property type="component" value="Unassembled WGS sequence"/>
</dbReference>
<name>A0A4R5YF11_9MICO</name>
<evidence type="ECO:0000313" key="3">
    <source>
        <dbReference type="Proteomes" id="UP000295633"/>
    </source>
</evidence>
<dbReference type="Pfam" id="PF11188">
    <property type="entry name" value="DUF2975"/>
    <property type="match status" value="1"/>
</dbReference>
<proteinExistence type="predicted"/>
<keyword evidence="1" id="KW-0812">Transmembrane</keyword>
<dbReference type="EMBL" id="SMZX01000002">
    <property type="protein sequence ID" value="TDL43533.1"/>
    <property type="molecule type" value="Genomic_DNA"/>
</dbReference>
<keyword evidence="1" id="KW-0472">Membrane</keyword>
<gene>
    <name evidence="2" type="ORF">E2R54_09940</name>
</gene>
<sequence length="154" mass="16151">MRRATILTLRIAIALSLVGSLAIQVLILPTVWRDLSDAPTGWRVASVTIVALWLVCLQVVAICIWRLVSMAADDAVFSARAFRFVNVVIGAISAAAILTAGFATLLVPGQVAPGAVGIIYGAALATGGVALVVVVMKSLLRKAIEMRSELDEVV</sequence>
<feature type="transmembrane region" description="Helical" evidence="1">
    <location>
        <begin position="44"/>
        <end position="69"/>
    </location>
</feature>
<evidence type="ECO:0000313" key="2">
    <source>
        <dbReference type="EMBL" id="TDL43533.1"/>
    </source>
</evidence>
<organism evidence="2 3">
    <name type="scientific">Microbacterium oleivorans</name>
    <dbReference type="NCBI Taxonomy" id="273677"/>
    <lineage>
        <taxon>Bacteria</taxon>
        <taxon>Bacillati</taxon>
        <taxon>Actinomycetota</taxon>
        <taxon>Actinomycetes</taxon>
        <taxon>Micrococcales</taxon>
        <taxon>Microbacteriaceae</taxon>
        <taxon>Microbacterium</taxon>
    </lineage>
</organism>
<feature type="transmembrane region" description="Helical" evidence="1">
    <location>
        <begin position="118"/>
        <end position="140"/>
    </location>
</feature>